<name>A0ABP0H598_9DINO</name>
<dbReference type="Proteomes" id="UP001642464">
    <property type="component" value="Unassembled WGS sequence"/>
</dbReference>
<dbReference type="SUPFAM" id="SSF53335">
    <property type="entry name" value="S-adenosyl-L-methionine-dependent methyltransferases"/>
    <property type="match status" value="1"/>
</dbReference>
<evidence type="ECO:0000313" key="5">
    <source>
        <dbReference type="Proteomes" id="UP001642464"/>
    </source>
</evidence>
<evidence type="ECO:0000256" key="3">
    <source>
        <dbReference type="SAM" id="MobiDB-lite"/>
    </source>
</evidence>
<dbReference type="GO" id="GO:0008168">
    <property type="term" value="F:methyltransferase activity"/>
    <property type="evidence" value="ECO:0007669"/>
    <property type="project" value="UniProtKB-KW"/>
</dbReference>
<keyword evidence="5" id="KW-1185">Reference proteome</keyword>
<evidence type="ECO:0000256" key="1">
    <source>
        <dbReference type="ARBA" id="ARBA00022603"/>
    </source>
</evidence>
<organism evidence="4 5">
    <name type="scientific">Durusdinium trenchii</name>
    <dbReference type="NCBI Taxonomy" id="1381693"/>
    <lineage>
        <taxon>Eukaryota</taxon>
        <taxon>Sar</taxon>
        <taxon>Alveolata</taxon>
        <taxon>Dinophyceae</taxon>
        <taxon>Suessiales</taxon>
        <taxon>Symbiodiniaceae</taxon>
        <taxon>Durusdinium</taxon>
    </lineage>
</organism>
<dbReference type="InterPro" id="IPR029063">
    <property type="entry name" value="SAM-dependent_MTases_sf"/>
</dbReference>
<dbReference type="InterPro" id="IPR001525">
    <property type="entry name" value="C5_MeTfrase"/>
</dbReference>
<comment type="caution">
    <text evidence="4">The sequence shown here is derived from an EMBL/GenBank/DDBJ whole genome shotgun (WGS) entry which is preliminary data.</text>
</comment>
<evidence type="ECO:0000256" key="2">
    <source>
        <dbReference type="ARBA" id="ARBA00022679"/>
    </source>
</evidence>
<dbReference type="GO" id="GO:0032259">
    <property type="term" value="P:methylation"/>
    <property type="evidence" value="ECO:0007669"/>
    <property type="project" value="UniProtKB-KW"/>
</dbReference>
<gene>
    <name evidence="4" type="ORF">SCF082_LOCUS127</name>
</gene>
<protein>
    <submittedName>
        <fullName evidence="4">Cytosine-specific methyltransferase</fullName>
    </submittedName>
</protein>
<keyword evidence="2" id="KW-0808">Transferase</keyword>
<dbReference type="EMBL" id="CAXAMM010000003">
    <property type="protein sequence ID" value="CAK8985393.1"/>
    <property type="molecule type" value="Genomic_DNA"/>
</dbReference>
<sequence length="364" mass="40777">MTWSDRKQADALLGGEPQLGVTDTTVLTGSVLVVDLFAGIGGLEEALKRAGIGKHYTVFVERNRECRRLLKRRRPATHIVNDIKAFGKQDLARAFETCPNAQGIIVAKGPPCQSLGIVRGEPEESGDSGHKLFFDVVRVFKLVDEVTKERGIWTVKFMENVVTALDDLEHGPKNEEYFDWKTHELFDKLIIKGAEAEPLISFLRPECSSSVTRDEFRYPLQAYAQEFMVETQVCEERPLVAEEREVLMGYPRHYTMALLKKAPTTLTEEPGAEDVRCAALGYAFHVTTLAILLDQVLGAMRLKGIRGPMEIAQSHVEESMQRFVEVKLEQEVEEAVEEGAGPSEATKNRRDRKEDEESAAEAGR</sequence>
<feature type="region of interest" description="Disordered" evidence="3">
    <location>
        <begin position="333"/>
        <end position="364"/>
    </location>
</feature>
<keyword evidence="1 4" id="KW-0489">Methyltransferase</keyword>
<dbReference type="Gene3D" id="3.40.50.150">
    <property type="entry name" value="Vaccinia Virus protein VP39"/>
    <property type="match status" value="1"/>
</dbReference>
<dbReference type="Pfam" id="PF00145">
    <property type="entry name" value="DNA_methylase"/>
    <property type="match status" value="1"/>
</dbReference>
<reference evidence="4 5" key="1">
    <citation type="submission" date="2024-02" db="EMBL/GenBank/DDBJ databases">
        <authorList>
            <person name="Chen Y."/>
            <person name="Shah S."/>
            <person name="Dougan E. K."/>
            <person name="Thang M."/>
            <person name="Chan C."/>
        </authorList>
    </citation>
    <scope>NUCLEOTIDE SEQUENCE [LARGE SCALE GENOMIC DNA]</scope>
</reference>
<feature type="compositionally biased region" description="Basic and acidic residues" evidence="3">
    <location>
        <begin position="346"/>
        <end position="355"/>
    </location>
</feature>
<evidence type="ECO:0000313" key="4">
    <source>
        <dbReference type="EMBL" id="CAK8985393.1"/>
    </source>
</evidence>
<accession>A0ABP0H598</accession>
<proteinExistence type="predicted"/>